<evidence type="ECO:0000256" key="1">
    <source>
        <dbReference type="ARBA" id="ARBA00024204"/>
    </source>
</evidence>
<feature type="compositionally biased region" description="Basic and acidic residues" evidence="5">
    <location>
        <begin position="59"/>
        <end position="74"/>
    </location>
</feature>
<keyword evidence="7" id="KW-1185">Reference proteome</keyword>
<evidence type="ECO:0000256" key="5">
    <source>
        <dbReference type="SAM" id="MobiDB-lite"/>
    </source>
</evidence>
<accession>A0A8C9EL42</accession>
<evidence type="ECO:0000256" key="2">
    <source>
        <dbReference type="ARBA" id="ARBA00024228"/>
    </source>
</evidence>
<dbReference type="PANTHER" id="PTHR31905">
    <property type="entry name" value="COILED-COIL DOMAIN-CONTAINING PROTEIN 58"/>
    <property type="match status" value="1"/>
</dbReference>
<dbReference type="InterPro" id="IPR019171">
    <property type="entry name" value="MIX23"/>
</dbReference>
<name>A0A8C9EL42_PAVCR</name>
<dbReference type="Pfam" id="PF09774">
    <property type="entry name" value="MIX23"/>
    <property type="match status" value="1"/>
</dbReference>
<comment type="similarity">
    <text evidence="1">Belongs to the MIX23 family.</text>
</comment>
<dbReference type="AlphaFoldDB" id="A0A8C9EL42"/>
<evidence type="ECO:0000313" key="6">
    <source>
        <dbReference type="Ensembl" id="ENSPSTP00000002312.1"/>
    </source>
</evidence>
<evidence type="ECO:0000256" key="3">
    <source>
        <dbReference type="ARBA" id="ARBA00030733"/>
    </source>
</evidence>
<dbReference type="GO" id="GO:0005758">
    <property type="term" value="C:mitochondrial intermembrane space"/>
    <property type="evidence" value="ECO:0007669"/>
    <property type="project" value="InterPro"/>
</dbReference>
<feature type="coiled-coil region" evidence="4">
    <location>
        <begin position="329"/>
        <end position="359"/>
    </location>
</feature>
<sequence>MKTCSQESHNLFINETFLREKNKKQKTTKKKEDKRALQINCVLFFFFMRENFFSLGERKRDQCPPESRSSEDQQQRGTPARSFPVCGSARRPRTSALAGTRTAAPSVRLSHAAGPRRARDPSEAPSSALRVPRPEGRTDTRSALAKRSHPRSSAPRARTATHRRGPTCRCPLPGPARLPSMSPLRSAPPRPRDWRGAAGRAGPPLRAARPPRSSTATSGRAAQRLWIPLQGPPGPASPRLSRPIGRRRALGLSSMAAPSSTVSCEDFAEFQELLRVMRTIDDRIVHELNTTIPTASFVGKVDASQTCKELYQSLMEAHTSRERIIKNCIAQTSSVVKTLREEREKAQDDVALLKQLRKEQTKLKLMQSELNVEEVVNDRSWKVFNERCRIHYKPPKSQ</sequence>
<evidence type="ECO:0000313" key="7">
    <source>
        <dbReference type="Proteomes" id="UP000694428"/>
    </source>
</evidence>
<feature type="compositionally biased region" description="Low complexity" evidence="5">
    <location>
        <begin position="196"/>
        <end position="212"/>
    </location>
</feature>
<reference evidence="6" key="1">
    <citation type="submission" date="2025-08" db="UniProtKB">
        <authorList>
            <consortium name="Ensembl"/>
        </authorList>
    </citation>
    <scope>IDENTIFICATION</scope>
</reference>
<organism evidence="6 7">
    <name type="scientific">Pavo cristatus</name>
    <name type="common">Indian peafowl</name>
    <name type="synonym">Blue peafowl</name>
    <dbReference type="NCBI Taxonomy" id="9049"/>
    <lineage>
        <taxon>Eukaryota</taxon>
        <taxon>Metazoa</taxon>
        <taxon>Chordata</taxon>
        <taxon>Craniata</taxon>
        <taxon>Vertebrata</taxon>
        <taxon>Euteleostomi</taxon>
        <taxon>Archelosauria</taxon>
        <taxon>Archosauria</taxon>
        <taxon>Dinosauria</taxon>
        <taxon>Saurischia</taxon>
        <taxon>Theropoda</taxon>
        <taxon>Coelurosauria</taxon>
        <taxon>Aves</taxon>
        <taxon>Neognathae</taxon>
        <taxon>Galloanserae</taxon>
        <taxon>Galliformes</taxon>
        <taxon>Phasianidae</taxon>
        <taxon>Phasianinae</taxon>
        <taxon>Pavo</taxon>
    </lineage>
</organism>
<dbReference type="Proteomes" id="UP000694428">
    <property type="component" value="Unplaced"/>
</dbReference>
<keyword evidence="4" id="KW-0175">Coiled coil</keyword>
<protein>
    <recommendedName>
        <fullName evidence="2">Protein MIX23</fullName>
    </recommendedName>
    <alternativeName>
        <fullName evidence="3">Coiled-coil domain-containing protein 58</fullName>
    </alternativeName>
</protein>
<proteinExistence type="inferred from homology"/>
<feature type="region of interest" description="Disordered" evidence="5">
    <location>
        <begin position="59"/>
        <end position="242"/>
    </location>
</feature>
<dbReference type="PANTHER" id="PTHR31905:SF2">
    <property type="entry name" value="PROTEIN MIX23"/>
    <property type="match status" value="1"/>
</dbReference>
<evidence type="ECO:0000256" key="4">
    <source>
        <dbReference type="SAM" id="Coils"/>
    </source>
</evidence>
<dbReference type="Ensembl" id="ENSPSTT00000002432.1">
    <property type="protein sequence ID" value="ENSPSTP00000002312.1"/>
    <property type="gene ID" value="ENSPSTG00000001753.1"/>
</dbReference>
<reference evidence="6" key="2">
    <citation type="submission" date="2025-09" db="UniProtKB">
        <authorList>
            <consortium name="Ensembl"/>
        </authorList>
    </citation>
    <scope>IDENTIFICATION</scope>
</reference>